<evidence type="ECO:0000256" key="1">
    <source>
        <dbReference type="ARBA" id="ARBA00011764"/>
    </source>
</evidence>
<feature type="compositionally biased region" description="Polar residues" evidence="6">
    <location>
        <begin position="158"/>
        <end position="170"/>
    </location>
</feature>
<protein>
    <recommendedName>
        <fullName evidence="2">Regulatory protein zeste</fullName>
    </recommendedName>
</protein>
<proteinExistence type="predicted"/>
<feature type="region of interest" description="Disordered" evidence="6">
    <location>
        <begin position="128"/>
        <end position="187"/>
    </location>
</feature>
<evidence type="ECO:0000256" key="4">
    <source>
        <dbReference type="ARBA" id="ARBA00023163"/>
    </source>
</evidence>
<dbReference type="Proteomes" id="UP001219518">
    <property type="component" value="Unassembled WGS sequence"/>
</dbReference>
<dbReference type="EMBL" id="JAHWGI010000525">
    <property type="protein sequence ID" value="KAK3916412.1"/>
    <property type="molecule type" value="Genomic_DNA"/>
</dbReference>
<reference evidence="8" key="2">
    <citation type="journal article" date="2023" name="BMC Genomics">
        <title>Pest status, molecular evolution, and epigenetic factors derived from the genome assembly of Frankliniella fusca, a thysanopteran phytovirus vector.</title>
        <authorList>
            <person name="Catto M.A."/>
            <person name="Labadie P.E."/>
            <person name="Jacobson A.L."/>
            <person name="Kennedy G.G."/>
            <person name="Srinivasan R."/>
            <person name="Hunt B.G."/>
        </authorList>
    </citation>
    <scope>NUCLEOTIDE SEQUENCE</scope>
    <source>
        <strain evidence="8">PL_HMW_Pooled</strain>
    </source>
</reference>
<comment type="subunit">
    <text evidence="1">Self-associates forming complexes of several hundred monomers.</text>
</comment>
<feature type="compositionally biased region" description="Basic and acidic residues" evidence="6">
    <location>
        <begin position="128"/>
        <end position="137"/>
    </location>
</feature>
<gene>
    <name evidence="8" type="ORF">KUF71_006206</name>
</gene>
<feature type="domain" description="Myb/SANT-like DNA-binding" evidence="7">
    <location>
        <begin position="34"/>
        <end position="71"/>
    </location>
</feature>
<comment type="caution">
    <text evidence="8">The sequence shown here is derived from an EMBL/GenBank/DDBJ whole genome shotgun (WGS) entry which is preliminary data.</text>
</comment>
<organism evidence="8 9">
    <name type="scientific">Frankliniella fusca</name>
    <dbReference type="NCBI Taxonomy" id="407009"/>
    <lineage>
        <taxon>Eukaryota</taxon>
        <taxon>Metazoa</taxon>
        <taxon>Ecdysozoa</taxon>
        <taxon>Arthropoda</taxon>
        <taxon>Hexapoda</taxon>
        <taxon>Insecta</taxon>
        <taxon>Pterygota</taxon>
        <taxon>Neoptera</taxon>
        <taxon>Paraneoptera</taxon>
        <taxon>Thysanoptera</taxon>
        <taxon>Terebrantia</taxon>
        <taxon>Thripoidea</taxon>
        <taxon>Thripidae</taxon>
        <taxon>Frankliniella</taxon>
    </lineage>
</organism>
<dbReference type="InterPro" id="IPR028002">
    <property type="entry name" value="Myb_DNA-bind_5"/>
</dbReference>
<evidence type="ECO:0000256" key="3">
    <source>
        <dbReference type="ARBA" id="ARBA00023015"/>
    </source>
</evidence>
<evidence type="ECO:0000256" key="5">
    <source>
        <dbReference type="ARBA" id="ARBA00025466"/>
    </source>
</evidence>
<accession>A0AAE1H7U0</accession>
<name>A0AAE1H7U0_9NEOP</name>
<keyword evidence="3" id="KW-0805">Transcription regulation</keyword>
<dbReference type="AlphaFoldDB" id="A0AAE1H7U0"/>
<sequence length="187" mass="20359">PTTTQWNRLLDAVALDAELLGEYADPGAAGRVMEKWESIAATVNALGSAFKTGDKWRIAFSNLRNRAKRQYNDRARYHNGTGGGLPSPVQLGMSPVYSRVMEFVPKTQLHGHANVNDPLQVRAVQSERLGEQPRPEPRAAVPAEPSPDQSPREAAQTRPESASGSPQQTGRALGRALIKGLKEIRPC</sequence>
<evidence type="ECO:0000259" key="7">
    <source>
        <dbReference type="Pfam" id="PF13873"/>
    </source>
</evidence>
<feature type="compositionally biased region" description="Low complexity" evidence="6">
    <location>
        <begin position="138"/>
        <end position="147"/>
    </location>
</feature>
<dbReference type="Pfam" id="PF13873">
    <property type="entry name" value="Myb_DNA-bind_5"/>
    <property type="match status" value="1"/>
</dbReference>
<evidence type="ECO:0000313" key="9">
    <source>
        <dbReference type="Proteomes" id="UP001219518"/>
    </source>
</evidence>
<evidence type="ECO:0000256" key="2">
    <source>
        <dbReference type="ARBA" id="ARBA00016807"/>
    </source>
</evidence>
<keyword evidence="4" id="KW-0804">Transcription</keyword>
<evidence type="ECO:0000313" key="8">
    <source>
        <dbReference type="EMBL" id="KAK3916412.1"/>
    </source>
</evidence>
<feature type="non-terminal residue" evidence="8">
    <location>
        <position position="187"/>
    </location>
</feature>
<evidence type="ECO:0000256" key="6">
    <source>
        <dbReference type="SAM" id="MobiDB-lite"/>
    </source>
</evidence>
<reference evidence="8" key="1">
    <citation type="submission" date="2021-07" db="EMBL/GenBank/DDBJ databases">
        <authorList>
            <person name="Catto M.A."/>
            <person name="Jacobson A."/>
            <person name="Kennedy G."/>
            <person name="Labadie P."/>
            <person name="Hunt B.G."/>
            <person name="Srinivasan R."/>
        </authorList>
    </citation>
    <scope>NUCLEOTIDE SEQUENCE</scope>
    <source>
        <strain evidence="8">PL_HMW_Pooled</strain>
        <tissue evidence="8">Head</tissue>
    </source>
</reference>
<keyword evidence="9" id="KW-1185">Reference proteome</keyword>
<comment type="function">
    <text evidence="5">Involved in transvection phenomena (= synapsis-dependent gene expression), where the synaptic pairing of chromosomes carrying genes with which zeste interacts influences the expression of these genes. Zeste binds to DNA and stimulates transcription from a nearby promoter.</text>
</comment>